<dbReference type="InterPro" id="IPR025402">
    <property type="entry name" value="DMP19_C"/>
</dbReference>
<organism evidence="2 3">
    <name type="scientific">Paenibacillus alvei</name>
    <name type="common">Bacillus alvei</name>
    <dbReference type="NCBI Taxonomy" id="44250"/>
    <lineage>
        <taxon>Bacteria</taxon>
        <taxon>Bacillati</taxon>
        <taxon>Bacillota</taxon>
        <taxon>Bacilli</taxon>
        <taxon>Bacillales</taxon>
        <taxon>Paenibacillaceae</taxon>
        <taxon>Paenibacillus</taxon>
    </lineage>
</organism>
<accession>A0A383RBD4</accession>
<name>A0A383RBD4_PAEAL</name>
<reference evidence="3" key="1">
    <citation type="submission" date="2018-08" db="EMBL/GenBank/DDBJ databases">
        <authorList>
            <person name="Chevrot R."/>
        </authorList>
    </citation>
    <scope>NUCLEOTIDE SEQUENCE [LARGE SCALE GENOMIC DNA]</scope>
</reference>
<dbReference type="Proteomes" id="UP000304148">
    <property type="component" value="Chromosome"/>
</dbReference>
<dbReference type="EMBL" id="LS992241">
    <property type="protein sequence ID" value="SYX83912.1"/>
    <property type="molecule type" value="Genomic_DNA"/>
</dbReference>
<dbReference type="RefSeq" id="WP_138185905.1">
    <property type="nucleotide sequence ID" value="NZ_LS992241.1"/>
</dbReference>
<gene>
    <name evidence="2" type="ORF">PBLR_12334</name>
</gene>
<sequence length="146" mass="17034">MDEKDICDIWFDFASSFVDKKNDSGWDALTPEEQEITSLWLLEVDLYNSGFIQFFCNWGEAAYLHAVRALQAIGAVHALGIIQSGYASIERLSEDKRLTELWDIPQFLTEEEIERLDKLDKQFWEDPDKIAEKAHRYYVEQLGIHT</sequence>
<evidence type="ECO:0000259" key="1">
    <source>
        <dbReference type="Pfam" id="PF14300"/>
    </source>
</evidence>
<proteinExistence type="predicted"/>
<dbReference type="Pfam" id="PF14300">
    <property type="entry name" value="DMP19"/>
    <property type="match status" value="1"/>
</dbReference>
<protein>
    <recommendedName>
        <fullName evidence="1">DNA mimic protein DMP19 C-terminal domain-containing protein</fullName>
    </recommendedName>
</protein>
<dbReference type="AlphaFoldDB" id="A0A383RBD4"/>
<dbReference type="Gene3D" id="1.20.1420.60">
    <property type="match status" value="1"/>
</dbReference>
<evidence type="ECO:0000313" key="2">
    <source>
        <dbReference type="EMBL" id="SYX83912.1"/>
    </source>
</evidence>
<evidence type="ECO:0000313" key="3">
    <source>
        <dbReference type="Proteomes" id="UP000304148"/>
    </source>
</evidence>
<feature type="domain" description="DNA mimic protein DMP19 C-terminal" evidence="1">
    <location>
        <begin position="27"/>
        <end position="138"/>
    </location>
</feature>